<accession>A0AA38JP11</accession>
<dbReference type="Gene3D" id="1.10.238.10">
    <property type="entry name" value="EF-hand"/>
    <property type="match status" value="1"/>
</dbReference>
<dbReference type="GO" id="GO:0000151">
    <property type="term" value="C:ubiquitin ligase complex"/>
    <property type="evidence" value="ECO:0007669"/>
    <property type="project" value="TreeGrafter"/>
</dbReference>
<feature type="region of interest" description="Disordered" evidence="2">
    <location>
        <begin position="1"/>
        <end position="110"/>
    </location>
</feature>
<evidence type="ECO:0000256" key="2">
    <source>
        <dbReference type="SAM" id="MobiDB-lite"/>
    </source>
</evidence>
<gene>
    <name evidence="4" type="ORF">DFJ43DRAFT_1065097</name>
</gene>
<evidence type="ECO:0000313" key="5">
    <source>
        <dbReference type="Proteomes" id="UP001176059"/>
    </source>
</evidence>
<dbReference type="GO" id="GO:0031624">
    <property type="term" value="F:ubiquitin conjugating enzyme binding"/>
    <property type="evidence" value="ECO:0007669"/>
    <property type="project" value="TreeGrafter"/>
</dbReference>
<comment type="caution">
    <text evidence="4">The sequence shown here is derived from an EMBL/GenBank/DDBJ whole genome shotgun (WGS) entry which is preliminary data.</text>
</comment>
<dbReference type="InterPro" id="IPR042460">
    <property type="entry name" value="DCN1-like_PONY"/>
</dbReference>
<keyword evidence="5" id="KW-1185">Reference proteome</keyword>
<dbReference type="InterPro" id="IPR014764">
    <property type="entry name" value="DCN-prot"/>
</dbReference>
<dbReference type="InterPro" id="IPR005176">
    <property type="entry name" value="PONY_dom"/>
</dbReference>
<feature type="compositionally biased region" description="Basic and acidic residues" evidence="2">
    <location>
        <begin position="52"/>
        <end position="66"/>
    </location>
</feature>
<dbReference type="Pfam" id="PF03556">
    <property type="entry name" value="Cullin_binding"/>
    <property type="match status" value="1"/>
</dbReference>
<feature type="domain" description="DCUN1" evidence="3">
    <location>
        <begin position="115"/>
        <end position="331"/>
    </location>
</feature>
<feature type="compositionally biased region" description="Low complexity" evidence="2">
    <location>
        <begin position="16"/>
        <end position="29"/>
    </location>
</feature>
<dbReference type="GO" id="GO:0045116">
    <property type="term" value="P:protein neddylation"/>
    <property type="evidence" value="ECO:0007669"/>
    <property type="project" value="TreeGrafter"/>
</dbReference>
<evidence type="ECO:0000313" key="4">
    <source>
        <dbReference type="EMBL" id="KAJ3733895.1"/>
    </source>
</evidence>
<sequence>MPPKRKTVEGSTEPVSTRATRSSTRTSSGKAEEKEKPKPKSKSKVSRASPKKAKDESDSDKEEPPAKRPKITKTKAASKPAKTKKNTTDGEPGQSAKPQSKTARDGKSNLEAEPYQSSQALALFQKYADPDDPPAIGPAGLEQLCNEAAIPMDGAMPLILAWQLDAKEMGKFTKDEWLKGTSKLKISSLPPLVTALSDLDNLLILSKSPVKSNSKTDPYDRETYVNYTKNIKGAYHGLYMFCFKLAKPEQSRNIDMETSTALWSVILCPKYPVMKEVLEFIAENENVYKATNKDLWTMMFEFCETVKPDMQDYESDGAWPTLLDDFVAWKKAKSG</sequence>
<dbReference type="EMBL" id="JANVFO010000015">
    <property type="protein sequence ID" value="KAJ3733895.1"/>
    <property type="molecule type" value="Genomic_DNA"/>
</dbReference>
<proteinExistence type="predicted"/>
<dbReference type="PROSITE" id="PS51229">
    <property type="entry name" value="DCUN1"/>
    <property type="match status" value="1"/>
</dbReference>
<evidence type="ECO:0000256" key="1">
    <source>
        <dbReference type="RuleBase" id="RU410713"/>
    </source>
</evidence>
<dbReference type="PANTHER" id="PTHR12281:SF12">
    <property type="entry name" value="DEFECTIVE IN CULLIN NEDDYLATION PROTEIN"/>
    <property type="match status" value="1"/>
</dbReference>
<comment type="function">
    <text evidence="1">Neddylation of cullins play an essential role in the regulation of SCF-type complexes activity.</text>
</comment>
<feature type="compositionally biased region" description="Basic residues" evidence="2">
    <location>
        <begin position="39"/>
        <end position="51"/>
    </location>
</feature>
<protein>
    <recommendedName>
        <fullName evidence="1">Defective in cullin neddylation protein</fullName>
    </recommendedName>
</protein>
<reference evidence="4" key="2">
    <citation type="journal article" date="2023" name="Proc. Natl. Acad. Sci. U.S.A.">
        <title>A global phylogenomic analysis of the shiitake genus Lentinula.</title>
        <authorList>
            <person name="Sierra-Patev S."/>
            <person name="Min B."/>
            <person name="Naranjo-Ortiz M."/>
            <person name="Looney B."/>
            <person name="Konkel Z."/>
            <person name="Slot J.C."/>
            <person name="Sakamoto Y."/>
            <person name="Steenwyk J.L."/>
            <person name="Rokas A."/>
            <person name="Carro J."/>
            <person name="Camarero S."/>
            <person name="Ferreira P."/>
            <person name="Molpeceres G."/>
            <person name="Ruiz-Duenas F.J."/>
            <person name="Serrano A."/>
            <person name="Henrissat B."/>
            <person name="Drula E."/>
            <person name="Hughes K.W."/>
            <person name="Mata J.L."/>
            <person name="Ishikawa N.K."/>
            <person name="Vargas-Isla R."/>
            <person name="Ushijima S."/>
            <person name="Smith C.A."/>
            <person name="Donoghue J."/>
            <person name="Ahrendt S."/>
            <person name="Andreopoulos W."/>
            <person name="He G."/>
            <person name="LaButti K."/>
            <person name="Lipzen A."/>
            <person name="Ng V."/>
            <person name="Riley R."/>
            <person name="Sandor L."/>
            <person name="Barry K."/>
            <person name="Martinez A.T."/>
            <person name="Xiao Y."/>
            <person name="Gibbons J.G."/>
            <person name="Terashima K."/>
            <person name="Grigoriev I.V."/>
            <person name="Hibbett D."/>
        </authorList>
    </citation>
    <scope>NUCLEOTIDE SEQUENCE</scope>
    <source>
        <strain evidence="4">ET3784</strain>
    </source>
</reference>
<dbReference type="Proteomes" id="UP001176059">
    <property type="component" value="Unassembled WGS sequence"/>
</dbReference>
<reference evidence="4" key="1">
    <citation type="submission" date="2022-08" db="EMBL/GenBank/DDBJ databases">
        <authorList>
            <consortium name="DOE Joint Genome Institute"/>
            <person name="Min B."/>
            <person name="Sierra-Patev S."/>
            <person name="Naranjo-Ortiz M."/>
            <person name="Looney B."/>
            <person name="Konkel Z."/>
            <person name="Slot J.C."/>
            <person name="Sakamoto Y."/>
            <person name="Steenwyk J.L."/>
            <person name="Rokas A."/>
            <person name="Carro J."/>
            <person name="Camarero S."/>
            <person name="Ferreira P."/>
            <person name="Molpeceres G."/>
            <person name="Ruiz-duenas F.J."/>
            <person name="Serrano A."/>
            <person name="Henrissat B."/>
            <person name="Drula E."/>
            <person name="Hughes K.W."/>
            <person name="Mata J.L."/>
            <person name="Ishikawa N.K."/>
            <person name="Vargas-Isla R."/>
            <person name="Ushijima S."/>
            <person name="Smith C.A."/>
            <person name="Ahrendt S."/>
            <person name="Andreopoulos W."/>
            <person name="He G."/>
            <person name="LaButti K."/>
            <person name="Lipzen A."/>
            <person name="Ng V."/>
            <person name="Riley R."/>
            <person name="Sandor L."/>
            <person name="Barry K."/>
            <person name="Martinez A.T."/>
            <person name="Xiao Y."/>
            <person name="Gibbons J.G."/>
            <person name="Terashima K."/>
            <person name="Hibbett D.S."/>
            <person name="Grigoriev I.V."/>
        </authorList>
    </citation>
    <scope>NUCLEOTIDE SEQUENCE</scope>
    <source>
        <strain evidence="4">ET3784</strain>
    </source>
</reference>
<dbReference type="AlphaFoldDB" id="A0AA38JP11"/>
<dbReference type="GO" id="GO:0032182">
    <property type="term" value="F:ubiquitin-like protein binding"/>
    <property type="evidence" value="ECO:0007669"/>
    <property type="project" value="TreeGrafter"/>
</dbReference>
<name>A0AA38JP11_9AGAR</name>
<dbReference type="GO" id="GO:0097602">
    <property type="term" value="F:cullin family protein binding"/>
    <property type="evidence" value="ECO:0007669"/>
    <property type="project" value="TreeGrafter"/>
</dbReference>
<organism evidence="4 5">
    <name type="scientific">Lentinula guzmanii</name>
    <dbReference type="NCBI Taxonomy" id="2804957"/>
    <lineage>
        <taxon>Eukaryota</taxon>
        <taxon>Fungi</taxon>
        <taxon>Dikarya</taxon>
        <taxon>Basidiomycota</taxon>
        <taxon>Agaricomycotina</taxon>
        <taxon>Agaricomycetes</taxon>
        <taxon>Agaricomycetidae</taxon>
        <taxon>Agaricales</taxon>
        <taxon>Marasmiineae</taxon>
        <taxon>Omphalotaceae</taxon>
        <taxon>Lentinula</taxon>
    </lineage>
</organism>
<evidence type="ECO:0000259" key="3">
    <source>
        <dbReference type="PROSITE" id="PS51229"/>
    </source>
</evidence>
<dbReference type="Gene3D" id="1.10.238.200">
    <property type="entry name" value="Cullin, PONY binding domain"/>
    <property type="match status" value="1"/>
</dbReference>
<dbReference type="PANTHER" id="PTHR12281">
    <property type="entry name" value="RP42 RELATED"/>
    <property type="match status" value="1"/>
</dbReference>